<evidence type="ECO:0000313" key="2">
    <source>
        <dbReference type="EMBL" id="MFC7617487.1"/>
    </source>
</evidence>
<evidence type="ECO:0000259" key="1">
    <source>
        <dbReference type="Pfam" id="PF04149"/>
    </source>
</evidence>
<proteinExistence type="predicted"/>
<feature type="domain" description="DUF397" evidence="1">
    <location>
        <begin position="13"/>
        <end position="65"/>
    </location>
</feature>
<dbReference type="EMBL" id="JBHTEY010000004">
    <property type="protein sequence ID" value="MFC7617487.1"/>
    <property type="molecule type" value="Genomic_DNA"/>
</dbReference>
<reference evidence="3" key="1">
    <citation type="journal article" date="2019" name="Int. J. Syst. Evol. Microbiol.">
        <title>The Global Catalogue of Microorganisms (GCM) 10K type strain sequencing project: providing services to taxonomists for standard genome sequencing and annotation.</title>
        <authorList>
            <consortium name="The Broad Institute Genomics Platform"/>
            <consortium name="The Broad Institute Genome Sequencing Center for Infectious Disease"/>
            <person name="Wu L."/>
            <person name="Ma J."/>
        </authorList>
    </citation>
    <scope>NUCLEOTIDE SEQUENCE [LARGE SCALE GENOMIC DNA]</scope>
    <source>
        <strain evidence="3">JCM 17695</strain>
    </source>
</reference>
<dbReference type="Pfam" id="PF04149">
    <property type="entry name" value="DUF397"/>
    <property type="match status" value="1"/>
</dbReference>
<accession>A0ABW2TUE3</accession>
<gene>
    <name evidence="2" type="ORF">ACFQV2_32765</name>
</gene>
<organism evidence="2 3">
    <name type="scientific">Actinokineospora soli</name>
    <dbReference type="NCBI Taxonomy" id="1048753"/>
    <lineage>
        <taxon>Bacteria</taxon>
        <taxon>Bacillati</taxon>
        <taxon>Actinomycetota</taxon>
        <taxon>Actinomycetes</taxon>
        <taxon>Pseudonocardiales</taxon>
        <taxon>Pseudonocardiaceae</taxon>
        <taxon>Actinokineospora</taxon>
    </lineage>
</organism>
<comment type="caution">
    <text evidence="2">The sequence shown here is derived from an EMBL/GenBank/DDBJ whole genome shotgun (WGS) entry which is preliminary data.</text>
</comment>
<evidence type="ECO:0000313" key="3">
    <source>
        <dbReference type="Proteomes" id="UP001596512"/>
    </source>
</evidence>
<dbReference type="Proteomes" id="UP001596512">
    <property type="component" value="Unassembled WGS sequence"/>
</dbReference>
<dbReference type="InterPro" id="IPR007278">
    <property type="entry name" value="DUF397"/>
</dbReference>
<sequence length="67" mass="7645">MRQHRWIHESCGLRWLKSSRSGQGDACVEVALQGTVVFVRDSTNREGGRLRVPLRCWSSFTAAVRSR</sequence>
<name>A0ABW2TUE3_9PSEU</name>
<keyword evidence="3" id="KW-1185">Reference proteome</keyword>
<protein>
    <submittedName>
        <fullName evidence="2">DUF397 domain-containing protein</fullName>
    </submittedName>
</protein>